<dbReference type="Proteomes" id="UP000230233">
    <property type="component" value="Chromosome V"/>
</dbReference>
<dbReference type="OrthoDB" id="5861844at2759"/>
<comment type="caution">
    <text evidence="3">The sequence shown here is derived from an EMBL/GenBank/DDBJ whole genome shotgun (WGS) entry which is preliminary data.</text>
</comment>
<keyword evidence="4" id="KW-1185">Reference proteome</keyword>
<dbReference type="InterPro" id="IPR035914">
    <property type="entry name" value="Sperma_CUB_dom_sf"/>
</dbReference>
<protein>
    <recommendedName>
        <fullName evidence="2">CUB-like domain-containing protein</fullName>
    </recommendedName>
</protein>
<gene>
    <name evidence="3" type="primary">Cnig_chr_V.g21620</name>
    <name evidence="3" type="ORF">B9Z55_021620</name>
</gene>
<dbReference type="EMBL" id="PDUG01000005">
    <property type="protein sequence ID" value="PIC30355.1"/>
    <property type="molecule type" value="Genomic_DNA"/>
</dbReference>
<evidence type="ECO:0000313" key="3">
    <source>
        <dbReference type="EMBL" id="PIC30355.1"/>
    </source>
</evidence>
<evidence type="ECO:0000313" key="4">
    <source>
        <dbReference type="Proteomes" id="UP000230233"/>
    </source>
</evidence>
<evidence type="ECO:0000256" key="1">
    <source>
        <dbReference type="SAM" id="SignalP"/>
    </source>
</evidence>
<organism evidence="3 4">
    <name type="scientific">Caenorhabditis nigoni</name>
    <dbReference type="NCBI Taxonomy" id="1611254"/>
    <lineage>
        <taxon>Eukaryota</taxon>
        <taxon>Metazoa</taxon>
        <taxon>Ecdysozoa</taxon>
        <taxon>Nematoda</taxon>
        <taxon>Chromadorea</taxon>
        <taxon>Rhabditida</taxon>
        <taxon>Rhabditina</taxon>
        <taxon>Rhabditomorpha</taxon>
        <taxon>Rhabditoidea</taxon>
        <taxon>Rhabditidae</taxon>
        <taxon>Peloderinae</taxon>
        <taxon>Caenorhabditis</taxon>
    </lineage>
</organism>
<dbReference type="PANTHER" id="PTHR21447:SF4">
    <property type="entry name" value="CUB-LIKE DOMAIN-CONTAINING PROTEIN"/>
    <property type="match status" value="1"/>
</dbReference>
<dbReference type="AlphaFoldDB" id="A0A2G5TSS6"/>
<feature type="chain" id="PRO_5013592996" description="CUB-like domain-containing protein" evidence="1">
    <location>
        <begin position="21"/>
        <end position="359"/>
    </location>
</feature>
<keyword evidence="1" id="KW-0732">Signal</keyword>
<dbReference type="Pfam" id="PF02408">
    <property type="entry name" value="CUB_2"/>
    <property type="match status" value="1"/>
</dbReference>
<dbReference type="PANTHER" id="PTHR21447">
    <property type="entry name" value="RING-TYPE DOMAIN-CONTAINING PROTEIN-RELATED"/>
    <property type="match status" value="1"/>
</dbReference>
<proteinExistence type="predicted"/>
<sequence length="359" mass="39721">MRQELIFLVLFFAFFGKLDGLDLDCTQIPDSDIFAGNTAHIPTNSSELQSIPANFNCIYRITVPVNSTNGLYAKVTLYNGLKGVNDQITVVEMTGYKTIITNRTGLGGSPYRYIVVPGSVMTIQVTTKSVFMNSKFLVTVDYGNAKIGATSPLKTGGEMNYFDLNSTRDGVSLFSSVTFIDTAPIFMAVAIQEDNVINCWDCFVIDGTFENQKKVYRLANVDSTAFTSTSNAITLISFTDGFVPFVFNPLYETDQFKAVWALATRPGITNESSLKSFFVGFTEAVEVVNYESNGIILTEFEIYSSNCQALIVSGPPNNSSEILLDLSKKPKLPYSFDLKYFTVINENCNFMFGVMSYDN</sequence>
<feature type="signal peptide" evidence="1">
    <location>
        <begin position="1"/>
        <end position="20"/>
    </location>
</feature>
<dbReference type="GO" id="GO:0045121">
    <property type="term" value="C:membrane raft"/>
    <property type="evidence" value="ECO:0007669"/>
    <property type="project" value="TreeGrafter"/>
</dbReference>
<accession>A0A2G5TSS6</accession>
<reference evidence="4" key="1">
    <citation type="submission" date="2017-10" db="EMBL/GenBank/DDBJ databases">
        <title>Rapid genome shrinkage in a self-fertile nematode reveals novel sperm competition proteins.</title>
        <authorList>
            <person name="Yin D."/>
            <person name="Schwarz E.M."/>
            <person name="Thomas C.G."/>
            <person name="Felde R.L."/>
            <person name="Korf I.F."/>
            <person name="Cutter A.D."/>
            <person name="Schartner C.M."/>
            <person name="Ralston E.J."/>
            <person name="Meyer B.J."/>
            <person name="Haag E.S."/>
        </authorList>
    </citation>
    <scope>NUCLEOTIDE SEQUENCE [LARGE SCALE GENOMIC DNA]</scope>
    <source>
        <strain evidence="4">JU1422</strain>
    </source>
</reference>
<dbReference type="SUPFAM" id="SSF49854">
    <property type="entry name" value="Spermadhesin, CUB domain"/>
    <property type="match status" value="1"/>
</dbReference>
<dbReference type="GO" id="GO:0045087">
    <property type="term" value="P:innate immune response"/>
    <property type="evidence" value="ECO:0007669"/>
    <property type="project" value="TreeGrafter"/>
</dbReference>
<dbReference type="InterPro" id="IPR003366">
    <property type="entry name" value="CUB-like_dom"/>
</dbReference>
<evidence type="ECO:0000259" key="2">
    <source>
        <dbReference type="Pfam" id="PF02408"/>
    </source>
</evidence>
<feature type="domain" description="CUB-like" evidence="2">
    <location>
        <begin position="23"/>
        <end position="143"/>
    </location>
</feature>
<name>A0A2G5TSS6_9PELO</name>